<dbReference type="Gene3D" id="3.40.50.1820">
    <property type="entry name" value="alpha/beta hydrolase"/>
    <property type="match status" value="1"/>
</dbReference>
<sequence length="311" mass="34265">MATTFFADIDLAMNPPVKRAAYSDRTAWLMAEFSKLVYEPFPSNKGEASIIDTALGKIGFQVLEYWDVDGTQAMLIRRDARDGVEGMLVLVFRGTQLKEARDVMVDINLRLTGFPGGGRVHAGFLNGFTRVEQSVKAALEKYNDAGRLPLYITGHSLGGALALIATRAFDADNCGATYTFGCPRTADEAFFEPIKTPVYRIVNAGDGVARMPLGYSLAIAMSILRLIPFNGTFWLSNWVLGRVSGYAHYGSLIFISGADDSVKVRMSPDIFWQAPFVVLRWAATLGKALLSDHGMDEYRQKLMTYAKKRSG</sequence>
<dbReference type="PANTHER" id="PTHR45856">
    <property type="entry name" value="ALPHA/BETA-HYDROLASES SUPERFAMILY PROTEIN"/>
    <property type="match status" value="1"/>
</dbReference>
<organism evidence="2 3">
    <name type="scientific">Methylomonas rivi</name>
    <dbReference type="NCBI Taxonomy" id="2952226"/>
    <lineage>
        <taxon>Bacteria</taxon>
        <taxon>Pseudomonadati</taxon>
        <taxon>Pseudomonadota</taxon>
        <taxon>Gammaproteobacteria</taxon>
        <taxon>Methylococcales</taxon>
        <taxon>Methylococcaceae</taxon>
        <taxon>Methylomonas</taxon>
    </lineage>
</organism>
<dbReference type="InterPro" id="IPR029058">
    <property type="entry name" value="AB_hydrolase_fold"/>
</dbReference>
<dbReference type="Pfam" id="PF01764">
    <property type="entry name" value="Lipase_3"/>
    <property type="match status" value="1"/>
</dbReference>
<comment type="caution">
    <text evidence="2">The sequence shown here is derived from an EMBL/GenBank/DDBJ whole genome shotgun (WGS) entry which is preliminary data.</text>
</comment>
<gene>
    <name evidence="2" type="ORF">NP596_13135</name>
</gene>
<dbReference type="EMBL" id="JANIBK010000071">
    <property type="protein sequence ID" value="MCQ8129400.1"/>
    <property type="molecule type" value="Genomic_DNA"/>
</dbReference>
<dbReference type="Proteomes" id="UP001524586">
    <property type="component" value="Unassembled WGS sequence"/>
</dbReference>
<dbReference type="InterPro" id="IPR002921">
    <property type="entry name" value="Fungal_lipase-type"/>
</dbReference>
<evidence type="ECO:0000313" key="2">
    <source>
        <dbReference type="EMBL" id="MCQ8129400.1"/>
    </source>
</evidence>
<evidence type="ECO:0000259" key="1">
    <source>
        <dbReference type="Pfam" id="PF01764"/>
    </source>
</evidence>
<dbReference type="RefSeq" id="WP_256615832.1">
    <property type="nucleotide sequence ID" value="NZ_JANIBK010000071.1"/>
</dbReference>
<dbReference type="InterPro" id="IPR051218">
    <property type="entry name" value="Sec_MonoDiacylglyc_Lipase"/>
</dbReference>
<accession>A0ABT1U6E8</accession>
<protein>
    <submittedName>
        <fullName evidence="2">Lipase family protein</fullName>
    </submittedName>
</protein>
<dbReference type="SUPFAM" id="SSF53474">
    <property type="entry name" value="alpha/beta-Hydrolases"/>
    <property type="match status" value="1"/>
</dbReference>
<evidence type="ECO:0000313" key="3">
    <source>
        <dbReference type="Proteomes" id="UP001524586"/>
    </source>
</evidence>
<reference evidence="2 3" key="1">
    <citation type="submission" date="2022-07" db="EMBL/GenBank/DDBJ databases">
        <title>Methylomonas rivi sp. nov., Methylomonas rosea sp. nov., Methylomonas aureus sp. nov. and Methylomonas subterranea sp. nov., four novel methanotrophs isolated from a freshwater creek and the deep terrestrial subsurface.</title>
        <authorList>
            <person name="Abin C."/>
            <person name="Sankaranarayanan K."/>
            <person name="Garner C."/>
            <person name="Sindelar R."/>
            <person name="Kotary K."/>
            <person name="Garner R."/>
            <person name="Barclay S."/>
            <person name="Lawson P."/>
            <person name="Krumholz L."/>
        </authorList>
    </citation>
    <scope>NUCLEOTIDE SEQUENCE [LARGE SCALE GENOMIC DNA]</scope>
    <source>
        <strain evidence="2 3">WSC-6</strain>
    </source>
</reference>
<name>A0ABT1U6E8_9GAMM</name>
<keyword evidence="3" id="KW-1185">Reference proteome</keyword>
<proteinExistence type="predicted"/>
<dbReference type="CDD" id="cd00519">
    <property type="entry name" value="Lipase_3"/>
    <property type="match status" value="1"/>
</dbReference>
<dbReference type="PANTHER" id="PTHR45856:SF24">
    <property type="entry name" value="FUNGAL LIPASE-LIKE DOMAIN-CONTAINING PROTEIN"/>
    <property type="match status" value="1"/>
</dbReference>
<feature type="domain" description="Fungal lipase-type" evidence="1">
    <location>
        <begin position="89"/>
        <end position="213"/>
    </location>
</feature>